<dbReference type="EMBL" id="BGPR01041675">
    <property type="protein sequence ID" value="GBO17988.1"/>
    <property type="molecule type" value="Genomic_DNA"/>
</dbReference>
<reference evidence="2 3" key="1">
    <citation type="journal article" date="2019" name="Sci. Rep.">
        <title>Orb-weaving spider Araneus ventricosus genome elucidates the spidroin gene catalogue.</title>
        <authorList>
            <person name="Kono N."/>
            <person name="Nakamura H."/>
            <person name="Ohtoshi R."/>
            <person name="Moran D.A.P."/>
            <person name="Shinohara A."/>
            <person name="Yoshida Y."/>
            <person name="Fujiwara M."/>
            <person name="Mori M."/>
            <person name="Tomita M."/>
            <person name="Arakawa K."/>
        </authorList>
    </citation>
    <scope>NUCLEOTIDE SEQUENCE [LARGE SCALE GENOMIC DNA]</scope>
</reference>
<evidence type="ECO:0000256" key="1">
    <source>
        <dbReference type="SAM" id="Coils"/>
    </source>
</evidence>
<evidence type="ECO:0000313" key="2">
    <source>
        <dbReference type="EMBL" id="GBO17988.1"/>
    </source>
</evidence>
<dbReference type="AlphaFoldDB" id="A0A4Y2UZW9"/>
<accession>A0A4Y2UZW9</accession>
<evidence type="ECO:0000313" key="3">
    <source>
        <dbReference type="Proteomes" id="UP000499080"/>
    </source>
</evidence>
<sequence length="112" mass="13097">VVSRTAVIDVAQYEALKKNNETLRQKLDELLKITNELQDAEIRLQKKDSEVQQLKQELSDKQLLCANLDDLKIHSNTETNYLDYNCANLDYINLADYNSKTKTVLHWRRAQM</sequence>
<keyword evidence="1" id="KW-0175">Coiled coil</keyword>
<protein>
    <submittedName>
        <fullName evidence="2">Uncharacterized protein</fullName>
    </submittedName>
</protein>
<dbReference type="Proteomes" id="UP000499080">
    <property type="component" value="Unassembled WGS sequence"/>
</dbReference>
<organism evidence="2 3">
    <name type="scientific">Araneus ventricosus</name>
    <name type="common">Orbweaver spider</name>
    <name type="synonym">Epeira ventricosa</name>
    <dbReference type="NCBI Taxonomy" id="182803"/>
    <lineage>
        <taxon>Eukaryota</taxon>
        <taxon>Metazoa</taxon>
        <taxon>Ecdysozoa</taxon>
        <taxon>Arthropoda</taxon>
        <taxon>Chelicerata</taxon>
        <taxon>Arachnida</taxon>
        <taxon>Araneae</taxon>
        <taxon>Araneomorphae</taxon>
        <taxon>Entelegynae</taxon>
        <taxon>Araneoidea</taxon>
        <taxon>Araneidae</taxon>
        <taxon>Araneus</taxon>
    </lineage>
</organism>
<feature type="coiled-coil region" evidence="1">
    <location>
        <begin position="13"/>
        <end position="71"/>
    </location>
</feature>
<name>A0A4Y2UZW9_ARAVE</name>
<feature type="non-terminal residue" evidence="2">
    <location>
        <position position="1"/>
    </location>
</feature>
<proteinExistence type="predicted"/>
<gene>
    <name evidence="2" type="ORF">AVEN_184633_1</name>
</gene>
<dbReference type="OrthoDB" id="10446077at2759"/>
<comment type="caution">
    <text evidence="2">The sequence shown here is derived from an EMBL/GenBank/DDBJ whole genome shotgun (WGS) entry which is preliminary data.</text>
</comment>
<keyword evidence="3" id="KW-1185">Reference proteome</keyword>